<keyword evidence="1" id="KW-0812">Transmembrane</keyword>
<protein>
    <recommendedName>
        <fullName evidence="4">Adhesin domain-containing protein</fullName>
    </recommendedName>
</protein>
<reference evidence="2 3" key="1">
    <citation type="journal article" date="2013" name="Genome Announc.">
        <title>First draft genome sequence from a member of the genus agrococcus, isolated from modern microbialites.</title>
        <authorList>
            <person name="White R.A.III."/>
            <person name="Grassa C.J."/>
            <person name="Suttle C.A."/>
        </authorList>
    </citation>
    <scope>NUCLEOTIDE SEQUENCE [LARGE SCALE GENOMIC DNA]</scope>
    <source>
        <strain evidence="2 3">RW1</strain>
    </source>
</reference>
<evidence type="ECO:0000313" key="2">
    <source>
        <dbReference type="EMBL" id="ERG63069.1"/>
    </source>
</evidence>
<gene>
    <name evidence="2" type="ORF">L332_01170</name>
</gene>
<keyword evidence="1" id="KW-1133">Transmembrane helix</keyword>
<sequence length="282" mass="28463">MTIPTTNRAGRAISIVLVVLGAIAAVFTIGGGVVSGIATHRATDGTWSADAEGLAELRLSTSAADFDVVFGDVDEATLDATSTGGPVQEWRLERQGDALVVGTGWQWGPWGGGWGRGWGFGFGDRGFGEEQVTLTLPADLEGTGLHIVADVSAGSFAAAADWGRAELDLSAGSVQLGGTADALDVQVSAGEARLAIDSPRTVQLDVSAGRVVGAVTGEQPAAITATVSAGAIELEIPDGEYAVTQDVSAGSAAIDVDADRQAAATIDVEVSAGSVTLRGESR</sequence>
<proteinExistence type="predicted"/>
<evidence type="ECO:0000313" key="3">
    <source>
        <dbReference type="Proteomes" id="UP000016462"/>
    </source>
</evidence>
<accession>U1LL83</accession>
<comment type="caution">
    <text evidence="2">The sequence shown here is derived from an EMBL/GenBank/DDBJ whole genome shotgun (WGS) entry which is preliminary data.</text>
</comment>
<dbReference type="Proteomes" id="UP000016462">
    <property type="component" value="Unassembled WGS sequence"/>
</dbReference>
<dbReference type="RefSeq" id="WP_021011705.1">
    <property type="nucleotide sequence ID" value="NZ_ASHR01000041.1"/>
</dbReference>
<dbReference type="EMBL" id="ASHR01000041">
    <property type="protein sequence ID" value="ERG63069.1"/>
    <property type="molecule type" value="Genomic_DNA"/>
</dbReference>
<dbReference type="OrthoDB" id="4941235at2"/>
<name>U1LL83_9MICO</name>
<dbReference type="AlphaFoldDB" id="U1LL83"/>
<feature type="transmembrane region" description="Helical" evidence="1">
    <location>
        <begin position="12"/>
        <end position="34"/>
    </location>
</feature>
<evidence type="ECO:0000256" key="1">
    <source>
        <dbReference type="SAM" id="Phobius"/>
    </source>
</evidence>
<evidence type="ECO:0008006" key="4">
    <source>
        <dbReference type="Google" id="ProtNLM"/>
    </source>
</evidence>
<organism evidence="2 3">
    <name type="scientific">Agrococcus pavilionensis RW1</name>
    <dbReference type="NCBI Taxonomy" id="1330458"/>
    <lineage>
        <taxon>Bacteria</taxon>
        <taxon>Bacillati</taxon>
        <taxon>Actinomycetota</taxon>
        <taxon>Actinomycetes</taxon>
        <taxon>Micrococcales</taxon>
        <taxon>Microbacteriaceae</taxon>
        <taxon>Agrococcus</taxon>
    </lineage>
</organism>
<keyword evidence="3" id="KW-1185">Reference proteome</keyword>
<keyword evidence="1" id="KW-0472">Membrane</keyword>